<name>A0A842HWU9_9SPHN</name>
<dbReference type="Pfam" id="PF01895">
    <property type="entry name" value="PhoU"/>
    <property type="match status" value="2"/>
</dbReference>
<dbReference type="FunFam" id="1.20.58.220:FF:000004">
    <property type="entry name" value="Phosphate-specific transport system accessory protein PhoU"/>
    <property type="match status" value="1"/>
</dbReference>
<sequence>MNGDAKHTVTAFDDELEALRANILELGWRTSLAMTDAISALENRDQALARQVVTADRETDRLAAEVEAAAVNIIARRAPMADDLRVLVSAIKIAALLERTADYAKNIARRVPSITAKFPKKLRMVIGEMNDAAQAMLSDVVKAYAEADVALANEVCVRDDAVDDMHEALTAMLIEFMIESPDQISQAAHLLFVSKHLERIGDQATNIAEMVSYMATGEQPRIRDTGPDRLAA</sequence>
<keyword evidence="6 8" id="KW-0592">Phosphate transport</keyword>
<dbReference type="RefSeq" id="WP_185800017.1">
    <property type="nucleotide sequence ID" value="NZ_JACJVJ010000001.1"/>
</dbReference>
<dbReference type="AlphaFoldDB" id="A0A842HWU9"/>
<dbReference type="InterPro" id="IPR038078">
    <property type="entry name" value="PhoU-like_sf"/>
</dbReference>
<dbReference type="GO" id="GO:0005737">
    <property type="term" value="C:cytoplasm"/>
    <property type="evidence" value="ECO:0007669"/>
    <property type="project" value="UniProtKB-SubCell"/>
</dbReference>
<evidence type="ECO:0000256" key="6">
    <source>
        <dbReference type="ARBA" id="ARBA00022592"/>
    </source>
</evidence>
<comment type="function">
    <text evidence="7 8">Plays a role in the regulation of phosphate uptake.</text>
</comment>
<evidence type="ECO:0000256" key="5">
    <source>
        <dbReference type="ARBA" id="ARBA00022490"/>
    </source>
</evidence>
<dbReference type="PANTHER" id="PTHR42930">
    <property type="entry name" value="PHOSPHATE-SPECIFIC TRANSPORT SYSTEM ACCESSORY PROTEIN PHOU"/>
    <property type="match status" value="1"/>
</dbReference>
<dbReference type="GO" id="GO:0006817">
    <property type="term" value="P:phosphate ion transport"/>
    <property type="evidence" value="ECO:0007669"/>
    <property type="project" value="UniProtKB-KW"/>
</dbReference>
<evidence type="ECO:0000256" key="7">
    <source>
        <dbReference type="ARBA" id="ARBA00056181"/>
    </source>
</evidence>
<protein>
    <recommendedName>
        <fullName evidence="8">Phosphate-specific transport system accessory protein PhoU</fullName>
    </recommendedName>
</protein>
<dbReference type="NCBIfam" id="TIGR02135">
    <property type="entry name" value="phoU_full"/>
    <property type="match status" value="1"/>
</dbReference>
<evidence type="ECO:0000256" key="1">
    <source>
        <dbReference type="ARBA" id="ARBA00004496"/>
    </source>
</evidence>
<gene>
    <name evidence="10" type="primary">phoU</name>
    <name evidence="10" type="ORF">H6P80_03915</name>
</gene>
<keyword evidence="11" id="KW-1185">Reference proteome</keyword>
<evidence type="ECO:0000259" key="9">
    <source>
        <dbReference type="Pfam" id="PF01895"/>
    </source>
</evidence>
<comment type="subcellular location">
    <subcellularLocation>
        <location evidence="1 8">Cytoplasm</location>
    </subcellularLocation>
</comment>
<dbReference type="Proteomes" id="UP000564378">
    <property type="component" value="Unassembled WGS sequence"/>
</dbReference>
<dbReference type="EMBL" id="JACJVJ010000001">
    <property type="protein sequence ID" value="MBC2776759.1"/>
    <property type="molecule type" value="Genomic_DNA"/>
</dbReference>
<comment type="similarity">
    <text evidence="2 8">Belongs to the PhoU family.</text>
</comment>
<dbReference type="GO" id="GO:0045936">
    <property type="term" value="P:negative regulation of phosphate metabolic process"/>
    <property type="evidence" value="ECO:0007669"/>
    <property type="project" value="InterPro"/>
</dbReference>
<proteinExistence type="inferred from homology"/>
<feature type="domain" description="PhoU" evidence="9">
    <location>
        <begin position="127"/>
        <end position="211"/>
    </location>
</feature>
<keyword evidence="5 8" id="KW-0963">Cytoplasm</keyword>
<accession>A0A842HWU9</accession>
<dbReference type="Gene3D" id="1.20.58.220">
    <property type="entry name" value="Phosphate transport system protein phou homolog 2, domain 2"/>
    <property type="match status" value="2"/>
</dbReference>
<evidence type="ECO:0000256" key="4">
    <source>
        <dbReference type="ARBA" id="ARBA00022448"/>
    </source>
</evidence>
<evidence type="ECO:0000313" key="10">
    <source>
        <dbReference type="EMBL" id="MBC2776759.1"/>
    </source>
</evidence>
<evidence type="ECO:0000256" key="3">
    <source>
        <dbReference type="ARBA" id="ARBA00011738"/>
    </source>
</evidence>
<reference evidence="10 11" key="1">
    <citation type="submission" date="2020-08" db="EMBL/GenBank/DDBJ databases">
        <title>Draft genome sequence of Parasphingopyxis sp. GrpM-11.</title>
        <authorList>
            <person name="Oh J."/>
            <person name="Roh D.-H."/>
        </authorList>
    </citation>
    <scope>NUCLEOTIDE SEQUENCE [LARGE SCALE GENOMIC DNA]</scope>
    <source>
        <strain evidence="10 11">GrpM-11</strain>
    </source>
</reference>
<comment type="caution">
    <text evidence="10">The sequence shown here is derived from an EMBL/GenBank/DDBJ whole genome shotgun (WGS) entry which is preliminary data.</text>
</comment>
<dbReference type="PIRSF" id="PIRSF003107">
    <property type="entry name" value="PhoU"/>
    <property type="match status" value="1"/>
</dbReference>
<organism evidence="10 11">
    <name type="scientific">Parasphingopyxis marina</name>
    <dbReference type="NCBI Taxonomy" id="2761622"/>
    <lineage>
        <taxon>Bacteria</taxon>
        <taxon>Pseudomonadati</taxon>
        <taxon>Pseudomonadota</taxon>
        <taxon>Alphaproteobacteria</taxon>
        <taxon>Sphingomonadales</taxon>
        <taxon>Sphingomonadaceae</taxon>
        <taxon>Parasphingopyxis</taxon>
    </lineage>
</organism>
<dbReference type="InterPro" id="IPR028366">
    <property type="entry name" value="PhoU"/>
</dbReference>
<dbReference type="PANTHER" id="PTHR42930:SF3">
    <property type="entry name" value="PHOSPHATE-SPECIFIC TRANSPORT SYSTEM ACCESSORY PROTEIN PHOU"/>
    <property type="match status" value="1"/>
</dbReference>
<evidence type="ECO:0000256" key="2">
    <source>
        <dbReference type="ARBA" id="ARBA00008107"/>
    </source>
</evidence>
<comment type="subunit">
    <text evidence="3 8">Homodimer.</text>
</comment>
<feature type="domain" description="PhoU" evidence="9">
    <location>
        <begin position="23"/>
        <end position="111"/>
    </location>
</feature>
<dbReference type="GO" id="GO:0030643">
    <property type="term" value="P:intracellular phosphate ion homeostasis"/>
    <property type="evidence" value="ECO:0007669"/>
    <property type="project" value="InterPro"/>
</dbReference>
<keyword evidence="4 8" id="KW-0813">Transport</keyword>
<evidence type="ECO:0000256" key="8">
    <source>
        <dbReference type="PIRNR" id="PIRNR003107"/>
    </source>
</evidence>
<dbReference type="InterPro" id="IPR026022">
    <property type="entry name" value="PhoU_dom"/>
</dbReference>
<evidence type="ECO:0000313" key="11">
    <source>
        <dbReference type="Proteomes" id="UP000564378"/>
    </source>
</evidence>
<dbReference type="SUPFAM" id="SSF109755">
    <property type="entry name" value="PhoU-like"/>
    <property type="match status" value="1"/>
</dbReference>